<dbReference type="Pfam" id="PF05977">
    <property type="entry name" value="MFS_3"/>
    <property type="match status" value="1"/>
</dbReference>
<dbReference type="PROSITE" id="PS50850">
    <property type="entry name" value="MFS"/>
    <property type="match status" value="1"/>
</dbReference>
<dbReference type="InterPro" id="IPR010290">
    <property type="entry name" value="TM_effector"/>
</dbReference>
<gene>
    <name evidence="9" type="ORF">ORV05_14010</name>
</gene>
<dbReference type="SUPFAM" id="SSF103473">
    <property type="entry name" value="MFS general substrate transporter"/>
    <property type="match status" value="1"/>
</dbReference>
<dbReference type="InterPro" id="IPR020846">
    <property type="entry name" value="MFS_dom"/>
</dbReference>
<organism evidence="9 10">
    <name type="scientific">Amycolatopsis cynarae</name>
    <dbReference type="NCBI Taxonomy" id="2995223"/>
    <lineage>
        <taxon>Bacteria</taxon>
        <taxon>Bacillati</taxon>
        <taxon>Actinomycetota</taxon>
        <taxon>Actinomycetes</taxon>
        <taxon>Pseudonocardiales</taxon>
        <taxon>Pseudonocardiaceae</taxon>
        <taxon>Amycolatopsis</taxon>
    </lineage>
</organism>
<keyword evidence="6 7" id="KW-0472">Membrane</keyword>
<sequence>MLAANRVPIAVLVLFGGALGDRRDRRAVMVGTDVLRLLVQAATGVLLVTGHAGLVSLLVLQALAGAGTALFVPAAAGLVPLGRMMTRTPG</sequence>
<evidence type="ECO:0000256" key="1">
    <source>
        <dbReference type="ARBA" id="ARBA00004651"/>
    </source>
</evidence>
<evidence type="ECO:0000313" key="10">
    <source>
        <dbReference type="Proteomes" id="UP001163203"/>
    </source>
</evidence>
<evidence type="ECO:0000256" key="5">
    <source>
        <dbReference type="ARBA" id="ARBA00022989"/>
    </source>
</evidence>
<dbReference type="Proteomes" id="UP001163203">
    <property type="component" value="Chromosome"/>
</dbReference>
<keyword evidence="4 7" id="KW-0812">Transmembrane</keyword>
<evidence type="ECO:0000259" key="8">
    <source>
        <dbReference type="PROSITE" id="PS50850"/>
    </source>
</evidence>
<evidence type="ECO:0000256" key="3">
    <source>
        <dbReference type="ARBA" id="ARBA00022475"/>
    </source>
</evidence>
<evidence type="ECO:0000256" key="6">
    <source>
        <dbReference type="ARBA" id="ARBA00023136"/>
    </source>
</evidence>
<reference evidence="9" key="1">
    <citation type="submission" date="2022-11" db="EMBL/GenBank/DDBJ databases">
        <authorList>
            <person name="Mo P."/>
        </authorList>
    </citation>
    <scope>NUCLEOTIDE SEQUENCE</scope>
    <source>
        <strain evidence="9">HUAS 11-8</strain>
    </source>
</reference>
<evidence type="ECO:0000313" key="9">
    <source>
        <dbReference type="EMBL" id="WAL68828.1"/>
    </source>
</evidence>
<evidence type="ECO:0000256" key="4">
    <source>
        <dbReference type="ARBA" id="ARBA00022692"/>
    </source>
</evidence>
<protein>
    <submittedName>
        <fullName evidence="9">MFS transporter</fullName>
    </submittedName>
</protein>
<name>A0ABY7BDX7_9PSEU</name>
<feature type="domain" description="Major facilitator superfamily (MFS) profile" evidence="8">
    <location>
        <begin position="1"/>
        <end position="90"/>
    </location>
</feature>
<feature type="transmembrane region" description="Helical" evidence="7">
    <location>
        <begin position="54"/>
        <end position="79"/>
    </location>
</feature>
<dbReference type="Gene3D" id="1.20.1250.20">
    <property type="entry name" value="MFS general substrate transporter like domains"/>
    <property type="match status" value="1"/>
</dbReference>
<evidence type="ECO:0000256" key="2">
    <source>
        <dbReference type="ARBA" id="ARBA00022448"/>
    </source>
</evidence>
<keyword evidence="2" id="KW-0813">Transport</keyword>
<evidence type="ECO:0000256" key="7">
    <source>
        <dbReference type="SAM" id="Phobius"/>
    </source>
</evidence>
<keyword evidence="5 7" id="KW-1133">Transmembrane helix</keyword>
<dbReference type="EMBL" id="CP113836">
    <property type="protein sequence ID" value="WAL68828.1"/>
    <property type="molecule type" value="Genomic_DNA"/>
</dbReference>
<keyword evidence="10" id="KW-1185">Reference proteome</keyword>
<dbReference type="RefSeq" id="WP_268758920.1">
    <property type="nucleotide sequence ID" value="NZ_CP113836.1"/>
</dbReference>
<accession>A0ABY7BDX7</accession>
<comment type="subcellular location">
    <subcellularLocation>
        <location evidence="1">Cell membrane</location>
        <topology evidence="1">Multi-pass membrane protein</topology>
    </subcellularLocation>
</comment>
<keyword evidence="3" id="KW-1003">Cell membrane</keyword>
<proteinExistence type="predicted"/>
<dbReference type="InterPro" id="IPR036259">
    <property type="entry name" value="MFS_trans_sf"/>
</dbReference>